<name>A0A5C5XML4_9PLAN</name>
<dbReference type="AlphaFoldDB" id="A0A5C5XML4"/>
<reference evidence="1 2" key="1">
    <citation type="submission" date="2019-02" db="EMBL/GenBank/DDBJ databases">
        <title>Deep-cultivation of Planctomycetes and their phenomic and genomic characterization uncovers novel biology.</title>
        <authorList>
            <person name="Wiegand S."/>
            <person name="Jogler M."/>
            <person name="Boedeker C."/>
            <person name="Pinto D."/>
            <person name="Vollmers J."/>
            <person name="Rivas-Marin E."/>
            <person name="Kohn T."/>
            <person name="Peeters S.H."/>
            <person name="Heuer A."/>
            <person name="Rast P."/>
            <person name="Oberbeckmann S."/>
            <person name="Bunk B."/>
            <person name="Jeske O."/>
            <person name="Meyerdierks A."/>
            <person name="Storesund J.E."/>
            <person name="Kallscheuer N."/>
            <person name="Luecker S."/>
            <person name="Lage O.M."/>
            <person name="Pohl T."/>
            <person name="Merkel B.J."/>
            <person name="Hornburger P."/>
            <person name="Mueller R.-W."/>
            <person name="Bruemmer F."/>
            <person name="Labrenz M."/>
            <person name="Spormann A.M."/>
            <person name="Op Den Camp H."/>
            <person name="Overmann J."/>
            <person name="Amann R."/>
            <person name="Jetten M.S.M."/>
            <person name="Mascher T."/>
            <person name="Medema M.H."/>
            <person name="Devos D.P."/>
            <person name="Kaster A.-K."/>
            <person name="Ovreas L."/>
            <person name="Rohde M."/>
            <person name="Galperin M.Y."/>
            <person name="Jogler C."/>
        </authorList>
    </citation>
    <scope>NUCLEOTIDE SEQUENCE [LARGE SCALE GENOMIC DNA]</scope>
    <source>
        <strain evidence="1 2">Pan54</strain>
    </source>
</reference>
<keyword evidence="2" id="KW-1185">Reference proteome</keyword>
<dbReference type="Proteomes" id="UP000316095">
    <property type="component" value="Unassembled WGS sequence"/>
</dbReference>
<organism evidence="1 2">
    <name type="scientific">Rubinisphaera italica</name>
    <dbReference type="NCBI Taxonomy" id="2527969"/>
    <lineage>
        <taxon>Bacteria</taxon>
        <taxon>Pseudomonadati</taxon>
        <taxon>Planctomycetota</taxon>
        <taxon>Planctomycetia</taxon>
        <taxon>Planctomycetales</taxon>
        <taxon>Planctomycetaceae</taxon>
        <taxon>Rubinisphaera</taxon>
    </lineage>
</organism>
<proteinExistence type="predicted"/>
<accession>A0A5C5XML4</accession>
<evidence type="ECO:0000313" key="2">
    <source>
        <dbReference type="Proteomes" id="UP000316095"/>
    </source>
</evidence>
<dbReference type="EMBL" id="SJPG01000001">
    <property type="protein sequence ID" value="TWT62982.1"/>
    <property type="molecule type" value="Genomic_DNA"/>
</dbReference>
<gene>
    <name evidence="1" type="ORF">Pan54_37330</name>
</gene>
<comment type="caution">
    <text evidence="1">The sequence shown here is derived from an EMBL/GenBank/DDBJ whole genome shotgun (WGS) entry which is preliminary data.</text>
</comment>
<sequence>MLSPILSLENPIRVRMVSAYSDGTIWFSFEDNIGKFDQACIDGRSSSITQYRLFDQARHPNFPEAVLVELGSFEEGIIVSLVSCWLGSHTPQETGITEYGWQLICDTLIRIGTRH</sequence>
<protein>
    <submittedName>
        <fullName evidence="1">Uncharacterized protein</fullName>
    </submittedName>
</protein>
<evidence type="ECO:0000313" key="1">
    <source>
        <dbReference type="EMBL" id="TWT62982.1"/>
    </source>
</evidence>